<keyword evidence="8" id="KW-0862">Zinc</keyword>
<dbReference type="InterPro" id="IPR008757">
    <property type="entry name" value="Peptidase_M6-like_domain"/>
</dbReference>
<keyword evidence="7" id="KW-0378">Hydrolase</keyword>
<name>A0A3A1U324_9MICO</name>
<dbReference type="Pfam" id="PF05547">
    <property type="entry name" value="Peptidase_M6"/>
    <property type="match status" value="1"/>
</dbReference>
<organism evidence="13 14">
    <name type="scientific">Amnibacterium setariae</name>
    <dbReference type="NCBI Taxonomy" id="2306585"/>
    <lineage>
        <taxon>Bacteria</taxon>
        <taxon>Bacillati</taxon>
        <taxon>Actinomycetota</taxon>
        <taxon>Actinomycetes</taxon>
        <taxon>Micrococcales</taxon>
        <taxon>Microbacteriaceae</taxon>
        <taxon>Amnibacterium</taxon>
    </lineage>
</organism>
<evidence type="ECO:0000256" key="4">
    <source>
        <dbReference type="ARBA" id="ARBA00022670"/>
    </source>
</evidence>
<dbReference type="RefSeq" id="WP_119481313.1">
    <property type="nucleotide sequence ID" value="NZ_QXTG01000001.1"/>
</dbReference>
<evidence type="ECO:0000256" key="10">
    <source>
        <dbReference type="SAM" id="SignalP"/>
    </source>
</evidence>
<keyword evidence="9 13" id="KW-0482">Metalloprotease</keyword>
<keyword evidence="5" id="KW-0479">Metal-binding</keyword>
<comment type="cofactor">
    <cofactor evidence="1">
        <name>Zn(2+)</name>
        <dbReference type="ChEBI" id="CHEBI:29105"/>
    </cofactor>
</comment>
<evidence type="ECO:0000313" key="14">
    <source>
        <dbReference type="Proteomes" id="UP000265742"/>
    </source>
</evidence>
<evidence type="ECO:0000256" key="3">
    <source>
        <dbReference type="ARBA" id="ARBA00022525"/>
    </source>
</evidence>
<accession>A0A3A1U324</accession>
<protein>
    <submittedName>
        <fullName evidence="13">M6 family metalloprotease domain-containing protein</fullName>
    </submittedName>
</protein>
<evidence type="ECO:0000256" key="2">
    <source>
        <dbReference type="ARBA" id="ARBA00004613"/>
    </source>
</evidence>
<dbReference type="Proteomes" id="UP000265742">
    <property type="component" value="Unassembled WGS sequence"/>
</dbReference>
<keyword evidence="3" id="KW-0964">Secreted</keyword>
<evidence type="ECO:0000256" key="9">
    <source>
        <dbReference type="ARBA" id="ARBA00023049"/>
    </source>
</evidence>
<dbReference type="AlphaFoldDB" id="A0A3A1U324"/>
<dbReference type="PIRSF" id="PIRSF007519">
    <property type="entry name" value="Protease_InhA"/>
    <property type="match status" value="1"/>
</dbReference>
<evidence type="ECO:0000256" key="8">
    <source>
        <dbReference type="ARBA" id="ARBA00022833"/>
    </source>
</evidence>
<dbReference type="OrthoDB" id="275270at2"/>
<dbReference type="Gene3D" id="3.40.390.10">
    <property type="entry name" value="Collagenase (Catalytic Domain)"/>
    <property type="match status" value="1"/>
</dbReference>
<dbReference type="EMBL" id="QXTG01000001">
    <property type="protein sequence ID" value="RIX30951.1"/>
    <property type="molecule type" value="Genomic_DNA"/>
</dbReference>
<dbReference type="GO" id="GO:0006508">
    <property type="term" value="P:proteolysis"/>
    <property type="evidence" value="ECO:0007669"/>
    <property type="project" value="UniProtKB-KW"/>
</dbReference>
<proteinExistence type="predicted"/>
<feature type="chain" id="PRO_5017341759" evidence="10">
    <location>
        <begin position="27"/>
        <end position="783"/>
    </location>
</feature>
<dbReference type="GO" id="GO:0046872">
    <property type="term" value="F:metal ion binding"/>
    <property type="evidence" value="ECO:0007669"/>
    <property type="project" value="UniProtKB-KW"/>
</dbReference>
<keyword evidence="6 10" id="KW-0732">Signal</keyword>
<evidence type="ECO:0000256" key="6">
    <source>
        <dbReference type="ARBA" id="ARBA00022729"/>
    </source>
</evidence>
<evidence type="ECO:0000313" key="13">
    <source>
        <dbReference type="EMBL" id="RIX30951.1"/>
    </source>
</evidence>
<evidence type="ECO:0000256" key="1">
    <source>
        <dbReference type="ARBA" id="ARBA00001947"/>
    </source>
</evidence>
<dbReference type="InterPro" id="IPR048665">
    <property type="entry name" value="InhA-like_VEG"/>
</dbReference>
<evidence type="ECO:0000256" key="7">
    <source>
        <dbReference type="ARBA" id="ARBA00022801"/>
    </source>
</evidence>
<dbReference type="PANTHER" id="PTHR13062">
    <property type="entry name" value="COLLAGENASE"/>
    <property type="match status" value="1"/>
</dbReference>
<evidence type="ECO:0000259" key="12">
    <source>
        <dbReference type="Pfam" id="PF20774"/>
    </source>
</evidence>
<keyword evidence="14" id="KW-1185">Reference proteome</keyword>
<feature type="domain" description="Peptidase M6-like" evidence="11">
    <location>
        <begin position="95"/>
        <end position="408"/>
    </location>
</feature>
<comment type="caution">
    <text evidence="13">The sequence shown here is derived from an EMBL/GenBank/DDBJ whole genome shotgun (WGS) entry which is preliminary data.</text>
</comment>
<dbReference type="GO" id="GO:0005576">
    <property type="term" value="C:extracellular region"/>
    <property type="evidence" value="ECO:0007669"/>
    <property type="project" value="UniProtKB-SubCell"/>
</dbReference>
<gene>
    <name evidence="13" type="ORF">D1781_06100</name>
</gene>
<keyword evidence="4 13" id="KW-0645">Protease</keyword>
<dbReference type="InterPro" id="IPR024079">
    <property type="entry name" value="MetalloPept_cat_dom_sf"/>
</dbReference>
<evidence type="ECO:0000259" key="11">
    <source>
        <dbReference type="Pfam" id="PF05547"/>
    </source>
</evidence>
<feature type="signal peptide" evidence="10">
    <location>
        <begin position="1"/>
        <end position="26"/>
    </location>
</feature>
<reference evidence="14" key="1">
    <citation type="submission" date="2018-09" db="EMBL/GenBank/DDBJ databases">
        <authorList>
            <person name="Kim I."/>
        </authorList>
    </citation>
    <scope>NUCLEOTIDE SEQUENCE [LARGE SCALE GENOMIC DNA]</scope>
    <source>
        <strain evidence="14">DD4a</strain>
    </source>
</reference>
<comment type="subcellular location">
    <subcellularLocation>
        <location evidence="2">Secreted</location>
    </subcellularLocation>
</comment>
<dbReference type="NCBIfam" id="TIGR03296">
    <property type="entry name" value="M6dom_TIGR03296"/>
    <property type="match status" value="1"/>
</dbReference>
<dbReference type="PANTHER" id="PTHR13062:SF12">
    <property type="entry name" value="ALPHA-2-MACROGLOBULIN DOMAIN-CONTAINING PROTEIN"/>
    <property type="match status" value="1"/>
</dbReference>
<dbReference type="Pfam" id="PF20774">
    <property type="entry name" value="InhA-like_VEG"/>
    <property type="match status" value="1"/>
</dbReference>
<dbReference type="SUPFAM" id="SSF55486">
    <property type="entry name" value="Metalloproteases ('zincins'), catalytic domain"/>
    <property type="match status" value="1"/>
</dbReference>
<dbReference type="GO" id="GO:0008237">
    <property type="term" value="F:metallopeptidase activity"/>
    <property type="evidence" value="ECO:0007669"/>
    <property type="project" value="UniProtKB-KW"/>
</dbReference>
<feature type="domain" description="Immune inhibitor A-like metallopeptidase VEG" evidence="12">
    <location>
        <begin position="617"/>
        <end position="774"/>
    </location>
</feature>
<sequence>MRRSLVGLTVLALAAGVITTGGAASAAPAPAPVGAREKATVDVRDELPNPLEDKRRALKSAAVQQVVEGKAKPELRDGSRVVRVPGSARRGGRDRYVELAREQTDRIFVVLAEFGTQRDPAYPDVDSDPDTPGPVVFDGPRHNAIPKPGPADNSTVWQPDYDAAHYRQLYFGEGRGVESLKTYYETQSSGRYSVDGQVTDWVKVPYNEARYGRNTCGDVVCSNTWDLLRDALQSWVAGQKAAGRTQAQITAEVKRLDAWDRYDFDGDGDFNEPDGYIDHFQIVHAGGDEADGDPRYGEDAIWSHRWYAYQNGIGTTGPGADKAGGVEIPGTGVWVADYTIQPENGGLSVFAHEYGHDLGLPDDYDTAGGPSNNTEWWTLMSQSRLNAKGEALGERAGDLGAWQKLQLGWLDYTTVRAGQRKVIDLGPEEYNSAKPQAAVVVLPDKQVTTSLVKPYAGSYDWWSGQGDDYDASLSRSAALPAGTATLTAQAAWNIEDCGDDPCDYAYLEVRRAGGAWTAVPGSITKTAEGNGIDGESGGWKPASFDLSAYAGSTVDLRFRYVTDGAAQGTDPTKAAGLFLDDIRLTAGGATVFTDGAETADGGWTADGFARSTATVTNDYANYYIAANRSYVSYGRYLRTGPYNFGYASTKPNLVEHFPYQQGVLIQYWDTSQADNNVSVHPGEGLNLVVDAHPTARRASDGSVLRNRIQLYDAPFGTARADSFTIHQDGRPTRVTGLPGNPLFDDRRNYDDERAEGAGVKLRKAGVKILVLPQRGTSNRILVG</sequence>
<evidence type="ECO:0000256" key="5">
    <source>
        <dbReference type="ARBA" id="ARBA00022723"/>
    </source>
</evidence>
<dbReference type="InterPro" id="IPR012300">
    <property type="entry name" value="Pept_M6_InhA"/>
</dbReference>
<dbReference type="Pfam" id="PF20773">
    <property type="entry name" value="InhA-like_MAM"/>
    <property type="match status" value="1"/>
</dbReference>